<name>A0A0A8YR25_ARUDO</name>
<reference evidence="1" key="2">
    <citation type="journal article" date="2015" name="Data Brief">
        <title>Shoot transcriptome of the giant reed, Arundo donax.</title>
        <authorList>
            <person name="Barrero R.A."/>
            <person name="Guerrero F.D."/>
            <person name="Moolhuijzen P."/>
            <person name="Goolsby J.A."/>
            <person name="Tidwell J."/>
            <person name="Bellgard S.E."/>
            <person name="Bellgard M.I."/>
        </authorList>
    </citation>
    <scope>NUCLEOTIDE SEQUENCE</scope>
    <source>
        <tissue evidence="1">Shoot tissue taken approximately 20 cm above the soil surface</tissue>
    </source>
</reference>
<dbReference type="EMBL" id="GBRH01268561">
    <property type="protein sequence ID" value="JAD29334.1"/>
    <property type="molecule type" value="Transcribed_RNA"/>
</dbReference>
<dbReference type="AlphaFoldDB" id="A0A0A8YR25"/>
<sequence length="96" mass="11072">MSSSSKTLLSCQAMMKLEGCVTYTSSWLMPLWKADLDIHVMDCPPSLDSKGKQQMHGFHPRNQHQQFVKFDIGALDVPFCDEPRLMIHDRARFILF</sequence>
<protein>
    <submittedName>
        <fullName evidence="1">Uncharacterized protein</fullName>
    </submittedName>
</protein>
<organism evidence="1">
    <name type="scientific">Arundo donax</name>
    <name type="common">Giant reed</name>
    <name type="synonym">Donax arundinaceus</name>
    <dbReference type="NCBI Taxonomy" id="35708"/>
    <lineage>
        <taxon>Eukaryota</taxon>
        <taxon>Viridiplantae</taxon>
        <taxon>Streptophyta</taxon>
        <taxon>Embryophyta</taxon>
        <taxon>Tracheophyta</taxon>
        <taxon>Spermatophyta</taxon>
        <taxon>Magnoliopsida</taxon>
        <taxon>Liliopsida</taxon>
        <taxon>Poales</taxon>
        <taxon>Poaceae</taxon>
        <taxon>PACMAD clade</taxon>
        <taxon>Arundinoideae</taxon>
        <taxon>Arundineae</taxon>
        <taxon>Arundo</taxon>
    </lineage>
</organism>
<accession>A0A0A8YR25</accession>
<reference evidence="1" key="1">
    <citation type="submission" date="2014-09" db="EMBL/GenBank/DDBJ databases">
        <authorList>
            <person name="Magalhaes I.L.F."/>
            <person name="Oliveira U."/>
            <person name="Santos F.R."/>
            <person name="Vidigal T.H.D.A."/>
            <person name="Brescovit A.D."/>
            <person name="Santos A.J."/>
        </authorList>
    </citation>
    <scope>NUCLEOTIDE SEQUENCE</scope>
    <source>
        <tissue evidence="1">Shoot tissue taken approximately 20 cm above the soil surface</tissue>
    </source>
</reference>
<evidence type="ECO:0000313" key="1">
    <source>
        <dbReference type="EMBL" id="JAD29334.1"/>
    </source>
</evidence>
<proteinExistence type="predicted"/>